<evidence type="ECO:0008006" key="3">
    <source>
        <dbReference type="Google" id="ProtNLM"/>
    </source>
</evidence>
<evidence type="ECO:0000313" key="1">
    <source>
        <dbReference type="EMBL" id="BCI90127.1"/>
    </source>
</evidence>
<dbReference type="Gene3D" id="2.60.120.620">
    <property type="entry name" value="q2cbj1_9rhob like domain"/>
    <property type="match status" value="1"/>
</dbReference>
<evidence type="ECO:0000313" key="2">
    <source>
        <dbReference type="Proteomes" id="UP000516380"/>
    </source>
</evidence>
<dbReference type="SUPFAM" id="SSF51197">
    <property type="entry name" value="Clavaminate synthase-like"/>
    <property type="match status" value="1"/>
</dbReference>
<keyword evidence="2" id="KW-1185">Reference proteome</keyword>
<protein>
    <recommendedName>
        <fullName evidence="3">Phytanoyl-CoA dioxygenase family protein</fullName>
    </recommendedName>
</protein>
<organism evidence="1 2">
    <name type="scientific">Mycobacterium kansasii</name>
    <dbReference type="NCBI Taxonomy" id="1768"/>
    <lineage>
        <taxon>Bacteria</taxon>
        <taxon>Bacillati</taxon>
        <taxon>Actinomycetota</taxon>
        <taxon>Actinomycetes</taxon>
        <taxon>Mycobacteriales</taxon>
        <taxon>Mycobacteriaceae</taxon>
        <taxon>Mycobacterium</taxon>
    </lineage>
</organism>
<dbReference type="EMBL" id="AP023343">
    <property type="protein sequence ID" value="BCI90127.1"/>
    <property type="molecule type" value="Genomic_DNA"/>
</dbReference>
<name>A0A7G1IH12_MYCKA</name>
<gene>
    <name evidence="1" type="ORF">NIIDMKKI_53330</name>
</gene>
<proteinExistence type="predicted"/>
<reference evidence="1 2" key="1">
    <citation type="submission" date="2020-07" db="EMBL/GenBank/DDBJ databases">
        <title>Mycobacterium kansasii (former subtype) with zoonotic potential isolated from diseased indoor pet cat, Japan.</title>
        <authorList>
            <person name="Fukano H."/>
            <person name="Terazono T."/>
            <person name="Hoshino Y."/>
        </authorList>
    </citation>
    <scope>NUCLEOTIDE SEQUENCE [LARGE SCALE GENOMIC DNA]</scope>
    <source>
        <strain evidence="1 2">Kuro-I</strain>
    </source>
</reference>
<accession>A0A7G1IH12</accession>
<sequence>MLAGSHRYTKHWMQWGQEGTLPVVRLETQPGDLTLHYGDTMHSTPPPTGANAGRRVLYYKFAEEKTFHFVPSGCHYNDALFRTDSSGKVPTRAATY</sequence>
<dbReference type="Proteomes" id="UP000516380">
    <property type="component" value="Chromosome"/>
</dbReference>
<dbReference type="AlphaFoldDB" id="A0A7G1IH12"/>